<dbReference type="Pfam" id="PF05593">
    <property type="entry name" value="RHS_repeat"/>
    <property type="match status" value="1"/>
</dbReference>
<gene>
    <name evidence="1" type="ORF">JIN85_17905</name>
</gene>
<sequence>MKFEFIARKYSINRCNDASVTYTPDALHRVATSVDSRTGTTSFTSYTESGNVLSMTEPGSRTTTFSYDVMGRRMVVGQPNTTISGGTSNNITQTSYYKTGKIKAVWGDQTYAIYRIYNSARGELSAKHTRYDYRSGYLVAKRYFTSASSNTGSNAGNDTDTGDVGYSYDAFGRTQNIVSTANRPGTRILNLYVSTSTLSKINELQTVDPDIRFTVGTGEVSVDYGSINPSILRWVHRNADSLLRFSGVGLRLSISNTSNREGANYIMTEEHIEGFWLLHMELQLVSLLPHLKWQDCIPRLRNYLANRVKTISRMSKIS</sequence>
<dbReference type="Gene3D" id="2.180.10.10">
    <property type="entry name" value="RHS repeat-associated core"/>
    <property type="match status" value="1"/>
</dbReference>
<evidence type="ECO:0000313" key="2">
    <source>
        <dbReference type="Proteomes" id="UP000603141"/>
    </source>
</evidence>
<reference evidence="1" key="1">
    <citation type="submission" date="2021-01" db="EMBL/GenBank/DDBJ databases">
        <title>Modified the classification status of verrucomicrobia.</title>
        <authorList>
            <person name="Feng X."/>
        </authorList>
    </citation>
    <scope>NUCLEOTIDE SEQUENCE</scope>
    <source>
        <strain evidence="1">KCTC 22041</strain>
    </source>
</reference>
<comment type="caution">
    <text evidence="1">The sequence shown here is derived from an EMBL/GenBank/DDBJ whole genome shotgun (WGS) entry which is preliminary data.</text>
</comment>
<dbReference type="AlphaFoldDB" id="A0A934VY86"/>
<dbReference type="InterPro" id="IPR031325">
    <property type="entry name" value="RHS_repeat"/>
</dbReference>
<accession>A0A934VY86</accession>
<organism evidence="1 2">
    <name type="scientific">Luteolibacter pohnpeiensis</name>
    <dbReference type="NCBI Taxonomy" id="454153"/>
    <lineage>
        <taxon>Bacteria</taxon>
        <taxon>Pseudomonadati</taxon>
        <taxon>Verrucomicrobiota</taxon>
        <taxon>Verrucomicrobiia</taxon>
        <taxon>Verrucomicrobiales</taxon>
        <taxon>Verrucomicrobiaceae</taxon>
        <taxon>Luteolibacter</taxon>
    </lineage>
</organism>
<dbReference type="EMBL" id="JAENIJ010000042">
    <property type="protein sequence ID" value="MBK1884299.1"/>
    <property type="molecule type" value="Genomic_DNA"/>
</dbReference>
<proteinExistence type="predicted"/>
<evidence type="ECO:0000313" key="1">
    <source>
        <dbReference type="EMBL" id="MBK1884299.1"/>
    </source>
</evidence>
<name>A0A934VY86_9BACT</name>
<dbReference type="RefSeq" id="WP_200273351.1">
    <property type="nucleotide sequence ID" value="NZ_JAENIJ010000042.1"/>
</dbReference>
<keyword evidence="2" id="KW-1185">Reference proteome</keyword>
<dbReference type="Proteomes" id="UP000603141">
    <property type="component" value="Unassembled WGS sequence"/>
</dbReference>
<protein>
    <submittedName>
        <fullName evidence="1">RHS repeat protein</fullName>
    </submittedName>
</protein>